<keyword evidence="10" id="KW-0547">Nucleotide-binding</keyword>
<proteinExistence type="inferred from homology"/>
<reference evidence="18 19" key="1">
    <citation type="submission" date="2015-10" db="EMBL/GenBank/DDBJ databases">
        <title>Draft Genome of Actinomyces odontolyticus subsp. actinosynbacter strain XH001.</title>
        <authorList>
            <person name="Mclean J.S."/>
            <person name="He X."/>
        </authorList>
    </citation>
    <scope>NUCLEOTIDE SEQUENCE [LARGE SCALE GENOMIC DNA]</scope>
    <source>
        <strain evidence="18 19">XH001</strain>
    </source>
</reference>
<evidence type="ECO:0000256" key="7">
    <source>
        <dbReference type="ARBA" id="ARBA00022533"/>
    </source>
</evidence>
<dbReference type="GO" id="GO:0005945">
    <property type="term" value="C:6-phosphofructokinase complex"/>
    <property type="evidence" value="ECO:0007669"/>
    <property type="project" value="TreeGrafter"/>
</dbReference>
<dbReference type="GO" id="GO:0016208">
    <property type="term" value="F:AMP binding"/>
    <property type="evidence" value="ECO:0007669"/>
    <property type="project" value="TreeGrafter"/>
</dbReference>
<evidence type="ECO:0000256" key="15">
    <source>
        <dbReference type="ARBA" id="ARBA00038478"/>
    </source>
</evidence>
<comment type="catalytic activity">
    <reaction evidence="16">
        <text>beta-D-fructose 6-phosphate + ATP = beta-D-fructose 1,6-bisphosphate + ADP + H(+)</text>
        <dbReference type="Rhea" id="RHEA:16109"/>
        <dbReference type="ChEBI" id="CHEBI:15378"/>
        <dbReference type="ChEBI" id="CHEBI:30616"/>
        <dbReference type="ChEBI" id="CHEBI:32966"/>
        <dbReference type="ChEBI" id="CHEBI:57634"/>
        <dbReference type="ChEBI" id="CHEBI:456216"/>
        <dbReference type="EC" id="2.7.1.11"/>
    </reaction>
</comment>
<sequence length="751" mass="80989">MSTVRIGVLTSGGDAQGMNAAVRAVVRTALARGAQPYAIYEGWQGACVGGDSIKKMEWSDVSSILAEGGTVIGTARSADFRTYEGRHRAAANLLEHGIDHLVVIGGDGSLSGTNEFRGEWAQHVAELAAEGVISPETAAEHPALIIVGLVGSIDNDLVGTDMTIGADTALHRILDAIDQLTSTAASHQRTFVVEVMGRHCGYLPLMAAVAGGADYVFTPEDPAGPGWQDDLAEHLRLGREAGRRESIVLVAEGAHDRDGNELSTQLIADTIQERTGEDARVTILGHVQRGGTPSAYDRWMSTLLGYAAVQEILASSAEDEPVILGVRRNRITRIPLMKAVHDTRAVKDLIAAGDYAAAQASRGSSFSSMVGINQILSTPPQLTPEPTGEIKRVAILHAGGLAPGMNTAARVAVRLGIARGWTMLGVDGSWSGLADDRVRELSWSDVEGWAFKGGAELGTKRDIPPVEQFYALGRAIERNEIDALLIIGGMNAYLGVHAITSEKDRYPAFQIPILLIPASIDNNLPGCELAIGTDTAINNATWAIDRIKESAAASKRCFIAETMGRRCGYLTLMSALSSGAEYMYINEESPSLEQIAADADRMVASFKSGRRLFLTLLNESASQYYDREFLADVFNAESEGIYDVRHQALGHMQQGGSPSPYDRLLATRLVARAFEQLLDQFDRGDRGAYYIGQVGNAVEARPVKNMFDDLDIENRRPFHQWWLDLVPVQRIVSLQNPGIEATPIHIDDPVA</sequence>
<organism evidence="18 19">
    <name type="scientific">Schaalia odontolytica</name>
    <dbReference type="NCBI Taxonomy" id="1660"/>
    <lineage>
        <taxon>Bacteria</taxon>
        <taxon>Bacillati</taxon>
        <taxon>Actinomycetota</taxon>
        <taxon>Actinomycetes</taxon>
        <taxon>Actinomycetales</taxon>
        <taxon>Actinomycetaceae</taxon>
        <taxon>Schaalia</taxon>
    </lineage>
</organism>
<evidence type="ECO:0000256" key="1">
    <source>
        <dbReference type="ARBA" id="ARBA00001946"/>
    </source>
</evidence>
<dbReference type="UniPathway" id="UPA00109">
    <property type="reaction ID" value="UER00182"/>
</dbReference>
<evidence type="ECO:0000259" key="17">
    <source>
        <dbReference type="Pfam" id="PF00365"/>
    </source>
</evidence>
<evidence type="ECO:0000313" key="19">
    <source>
        <dbReference type="Proteomes" id="UP000054686"/>
    </source>
</evidence>
<dbReference type="AlphaFoldDB" id="A0A0V8RXX3"/>
<dbReference type="GO" id="GO:0070095">
    <property type="term" value="F:fructose-6-phosphate binding"/>
    <property type="evidence" value="ECO:0007669"/>
    <property type="project" value="TreeGrafter"/>
</dbReference>
<evidence type="ECO:0000256" key="6">
    <source>
        <dbReference type="ARBA" id="ARBA00022490"/>
    </source>
</evidence>
<keyword evidence="12" id="KW-0067">ATP-binding</keyword>
<dbReference type="EC" id="2.7.1.11" evidence="5"/>
<dbReference type="Gene3D" id="3.40.50.460">
    <property type="entry name" value="Phosphofructokinase domain"/>
    <property type="match status" value="2"/>
</dbReference>
<evidence type="ECO:0000256" key="5">
    <source>
        <dbReference type="ARBA" id="ARBA00012055"/>
    </source>
</evidence>
<protein>
    <recommendedName>
        <fullName evidence="5">6-phosphofructokinase</fullName>
        <ecNumber evidence="5">2.7.1.11</ecNumber>
    </recommendedName>
</protein>
<comment type="caution">
    <text evidence="18">The sequence shown here is derived from an EMBL/GenBank/DDBJ whole genome shotgun (WGS) entry which is preliminary data.</text>
</comment>
<dbReference type="SUPFAM" id="SSF53784">
    <property type="entry name" value="Phosphofructokinase"/>
    <property type="match status" value="2"/>
</dbReference>
<evidence type="ECO:0000256" key="9">
    <source>
        <dbReference type="ARBA" id="ARBA00022723"/>
    </source>
</evidence>
<dbReference type="NCBIfam" id="TIGR02478">
    <property type="entry name" value="6PF1K_euk"/>
    <property type="match status" value="1"/>
</dbReference>
<dbReference type="Gene3D" id="3.40.50.450">
    <property type="match status" value="2"/>
</dbReference>
<dbReference type="PRINTS" id="PR00476">
    <property type="entry name" value="PHFRCTKINASE"/>
</dbReference>
<name>A0A0V8RXX3_9ACTO</name>
<keyword evidence="7" id="KW-0021">Allosteric enzyme</keyword>
<evidence type="ECO:0000313" key="18">
    <source>
        <dbReference type="EMBL" id="KSW12893.1"/>
    </source>
</evidence>
<keyword evidence="11 18" id="KW-0418">Kinase</keyword>
<dbReference type="FunFam" id="3.40.50.460:FF:000002">
    <property type="entry name" value="ATP-dependent 6-phosphofructokinase"/>
    <property type="match status" value="1"/>
</dbReference>
<comment type="function">
    <text evidence="2">Catalyzes the phosphorylation of D-fructose 6-phosphate to fructose 1,6-bisphosphate by ATP, the first committing step of glycolysis.</text>
</comment>
<evidence type="ECO:0000256" key="13">
    <source>
        <dbReference type="ARBA" id="ARBA00022842"/>
    </source>
</evidence>
<evidence type="ECO:0000256" key="16">
    <source>
        <dbReference type="ARBA" id="ARBA00048070"/>
    </source>
</evidence>
<feature type="domain" description="Phosphofructokinase" evidence="17">
    <location>
        <begin position="5"/>
        <end position="310"/>
    </location>
</feature>
<keyword evidence="14" id="KW-0324">Glycolysis</keyword>
<keyword evidence="8" id="KW-0808">Transferase</keyword>
<evidence type="ECO:0000256" key="3">
    <source>
        <dbReference type="ARBA" id="ARBA00004496"/>
    </source>
</evidence>
<evidence type="ECO:0000256" key="14">
    <source>
        <dbReference type="ARBA" id="ARBA00023152"/>
    </source>
</evidence>
<evidence type="ECO:0000256" key="4">
    <source>
        <dbReference type="ARBA" id="ARBA00004679"/>
    </source>
</evidence>
<gene>
    <name evidence="18" type="ORF">APY09_00575</name>
</gene>
<dbReference type="PANTHER" id="PTHR13697">
    <property type="entry name" value="PHOSPHOFRUCTOKINASE"/>
    <property type="match status" value="1"/>
</dbReference>
<dbReference type="GO" id="GO:0046872">
    <property type="term" value="F:metal ion binding"/>
    <property type="evidence" value="ECO:0007669"/>
    <property type="project" value="UniProtKB-KW"/>
</dbReference>
<evidence type="ECO:0000256" key="11">
    <source>
        <dbReference type="ARBA" id="ARBA00022777"/>
    </source>
</evidence>
<dbReference type="InterPro" id="IPR022953">
    <property type="entry name" value="ATP_PFK"/>
</dbReference>
<dbReference type="PROSITE" id="PS00433">
    <property type="entry name" value="PHOSPHOFRUCTOKINASE"/>
    <property type="match status" value="2"/>
</dbReference>
<dbReference type="GO" id="GO:0006002">
    <property type="term" value="P:fructose 6-phosphate metabolic process"/>
    <property type="evidence" value="ECO:0007669"/>
    <property type="project" value="InterPro"/>
</dbReference>
<evidence type="ECO:0000256" key="8">
    <source>
        <dbReference type="ARBA" id="ARBA00022679"/>
    </source>
</evidence>
<comment type="subcellular location">
    <subcellularLocation>
        <location evidence="3">Cytoplasm</location>
    </subcellularLocation>
</comment>
<dbReference type="GO" id="GO:0061621">
    <property type="term" value="P:canonical glycolysis"/>
    <property type="evidence" value="ECO:0007669"/>
    <property type="project" value="TreeGrafter"/>
</dbReference>
<dbReference type="GO" id="GO:0005524">
    <property type="term" value="F:ATP binding"/>
    <property type="evidence" value="ECO:0007669"/>
    <property type="project" value="UniProtKB-KW"/>
</dbReference>
<keyword evidence="9" id="KW-0479">Metal-binding</keyword>
<dbReference type="Pfam" id="PF00365">
    <property type="entry name" value="PFK"/>
    <property type="match status" value="2"/>
</dbReference>
<evidence type="ECO:0000256" key="12">
    <source>
        <dbReference type="ARBA" id="ARBA00022840"/>
    </source>
</evidence>
<feature type="domain" description="Phosphofructokinase" evidence="17">
    <location>
        <begin position="392"/>
        <end position="676"/>
    </location>
</feature>
<evidence type="ECO:0000256" key="2">
    <source>
        <dbReference type="ARBA" id="ARBA00002659"/>
    </source>
</evidence>
<comment type="pathway">
    <text evidence="4">Carbohydrate degradation; glycolysis; D-glyceraldehyde 3-phosphate and glycerone phosphate from D-glucose: step 3/4.</text>
</comment>
<keyword evidence="6" id="KW-0963">Cytoplasm</keyword>
<evidence type="ECO:0000256" key="10">
    <source>
        <dbReference type="ARBA" id="ARBA00022741"/>
    </source>
</evidence>
<dbReference type="OrthoDB" id="9802503at2"/>
<dbReference type="GO" id="GO:0030388">
    <property type="term" value="P:fructose 1,6-bisphosphate metabolic process"/>
    <property type="evidence" value="ECO:0007669"/>
    <property type="project" value="TreeGrafter"/>
</dbReference>
<dbReference type="InterPro" id="IPR000023">
    <property type="entry name" value="Phosphofructokinase_dom"/>
</dbReference>
<dbReference type="GO" id="GO:0042802">
    <property type="term" value="F:identical protein binding"/>
    <property type="evidence" value="ECO:0007669"/>
    <property type="project" value="TreeGrafter"/>
</dbReference>
<comment type="cofactor">
    <cofactor evidence="1">
        <name>Mg(2+)</name>
        <dbReference type="ChEBI" id="CHEBI:18420"/>
    </cofactor>
</comment>
<dbReference type="GO" id="GO:0003872">
    <property type="term" value="F:6-phosphofructokinase activity"/>
    <property type="evidence" value="ECO:0007669"/>
    <property type="project" value="UniProtKB-EC"/>
</dbReference>
<dbReference type="GO" id="GO:0048029">
    <property type="term" value="F:monosaccharide binding"/>
    <property type="evidence" value="ECO:0007669"/>
    <property type="project" value="TreeGrafter"/>
</dbReference>
<dbReference type="InterPro" id="IPR035966">
    <property type="entry name" value="PKF_sf"/>
</dbReference>
<dbReference type="Proteomes" id="UP000054686">
    <property type="component" value="Unassembled WGS sequence"/>
</dbReference>
<dbReference type="InterPro" id="IPR009161">
    <property type="entry name" value="6-Pfructokinase_euk"/>
</dbReference>
<keyword evidence="13" id="KW-0460">Magnesium</keyword>
<accession>A0A0V8RXX3</accession>
<dbReference type="EMBL" id="LLVT01000001">
    <property type="protein sequence ID" value="KSW12893.1"/>
    <property type="molecule type" value="Genomic_DNA"/>
</dbReference>
<dbReference type="InterPro" id="IPR015912">
    <property type="entry name" value="Phosphofructokinase_CS"/>
</dbReference>
<comment type="similarity">
    <text evidence="15">Belongs to the phosphofructokinase type A (PFKA) family.</text>
</comment>
<dbReference type="RefSeq" id="WP_060565719.1">
    <property type="nucleotide sequence ID" value="NZ_CP040006.1"/>
</dbReference>
<dbReference type="PANTHER" id="PTHR13697:SF4">
    <property type="entry name" value="ATP-DEPENDENT 6-PHOSPHOFRUCTOKINASE"/>
    <property type="match status" value="1"/>
</dbReference>